<name>A0ABY7MK71_9BRAD</name>
<dbReference type="EMBL" id="CP089391">
    <property type="protein sequence ID" value="WBL78803.1"/>
    <property type="molecule type" value="Genomic_DNA"/>
</dbReference>
<proteinExistence type="predicted"/>
<evidence type="ECO:0000313" key="2">
    <source>
        <dbReference type="Proteomes" id="UP001179614"/>
    </source>
</evidence>
<gene>
    <name evidence="1" type="ORF">I3J27_38745</name>
</gene>
<sequence>MIGRGLESRIIKLEVRTARPHEMLVVWRRPEADVAGVLTGATFAPGDKVVCAEWFEDGPLPEPRWYGERLGQAMPAAEYEQLNRSIDRIAGRPAGKAASIGPAPSFTEERMRQMSDVELIHAVLGVQT</sequence>
<organism evidence="1 2">
    <name type="scientific">Bradyrhizobium xenonodulans</name>
    <dbReference type="NCBI Taxonomy" id="2736875"/>
    <lineage>
        <taxon>Bacteria</taxon>
        <taxon>Pseudomonadati</taxon>
        <taxon>Pseudomonadota</taxon>
        <taxon>Alphaproteobacteria</taxon>
        <taxon>Hyphomicrobiales</taxon>
        <taxon>Nitrobacteraceae</taxon>
        <taxon>Bradyrhizobium</taxon>
    </lineage>
</organism>
<evidence type="ECO:0000313" key="1">
    <source>
        <dbReference type="EMBL" id="WBL78803.1"/>
    </source>
</evidence>
<dbReference type="RefSeq" id="WP_270164075.1">
    <property type="nucleotide sequence ID" value="NZ_CP089391.1"/>
</dbReference>
<protein>
    <submittedName>
        <fullName evidence="1">Uncharacterized protein</fullName>
    </submittedName>
</protein>
<keyword evidence="2" id="KW-1185">Reference proteome</keyword>
<accession>A0ABY7MK71</accession>
<reference evidence="1" key="1">
    <citation type="submission" date="2021-12" db="EMBL/GenBank/DDBJ databases">
        <title>Bradyrhizobium xenonodulans sp. nov.</title>
        <authorList>
            <person name="Claassens R."/>
            <person name="Venter S.N."/>
            <person name="Beukes C.W."/>
            <person name="Stepkowski T."/>
            <person name="Steenkamp E.T."/>
        </authorList>
    </citation>
    <scope>NUCLEOTIDE SEQUENCE</scope>
    <source>
        <strain evidence="1">14AB</strain>
    </source>
</reference>
<dbReference type="Proteomes" id="UP001179614">
    <property type="component" value="Chromosome"/>
</dbReference>